<dbReference type="OrthoDB" id="8063408at2759"/>
<keyword evidence="2" id="KW-1185">Reference proteome</keyword>
<dbReference type="EMBL" id="BGZK01000018">
    <property type="protein sequence ID" value="GBP05632.1"/>
    <property type="molecule type" value="Genomic_DNA"/>
</dbReference>
<comment type="caution">
    <text evidence="1">The sequence shown here is derived from an EMBL/GenBank/DDBJ whole genome shotgun (WGS) entry which is preliminary data.</text>
</comment>
<dbReference type="Proteomes" id="UP000299102">
    <property type="component" value="Unassembled WGS sequence"/>
</dbReference>
<protein>
    <submittedName>
        <fullName evidence="1">Uncharacterized protein</fullName>
    </submittedName>
</protein>
<dbReference type="AlphaFoldDB" id="A0A4C1SU09"/>
<proteinExistence type="predicted"/>
<sequence>MSDVSEEQGKRFHKDIKEMEKRYQGRWDINKMGDYCCTVQHTKLCRSELLRMMQCAGSAFPDPSFSAAFLLYPIATLLRLISQQQSYVRCTLLSRALIVATKSRNSVTKIKPNTLHSAYHVARPSVSLTCSIFELNEYRFPRRHFVYERVRTRLRAASTAKLQAGSAARLM</sequence>
<name>A0A4C1SU09_EUMVA</name>
<reference evidence="1 2" key="1">
    <citation type="journal article" date="2019" name="Commun. Biol.">
        <title>The bagworm genome reveals a unique fibroin gene that provides high tensile strength.</title>
        <authorList>
            <person name="Kono N."/>
            <person name="Nakamura H."/>
            <person name="Ohtoshi R."/>
            <person name="Tomita M."/>
            <person name="Numata K."/>
            <person name="Arakawa K."/>
        </authorList>
    </citation>
    <scope>NUCLEOTIDE SEQUENCE [LARGE SCALE GENOMIC DNA]</scope>
</reference>
<organism evidence="1 2">
    <name type="scientific">Eumeta variegata</name>
    <name type="common">Bagworm moth</name>
    <name type="synonym">Eumeta japonica</name>
    <dbReference type="NCBI Taxonomy" id="151549"/>
    <lineage>
        <taxon>Eukaryota</taxon>
        <taxon>Metazoa</taxon>
        <taxon>Ecdysozoa</taxon>
        <taxon>Arthropoda</taxon>
        <taxon>Hexapoda</taxon>
        <taxon>Insecta</taxon>
        <taxon>Pterygota</taxon>
        <taxon>Neoptera</taxon>
        <taxon>Endopterygota</taxon>
        <taxon>Lepidoptera</taxon>
        <taxon>Glossata</taxon>
        <taxon>Ditrysia</taxon>
        <taxon>Tineoidea</taxon>
        <taxon>Psychidae</taxon>
        <taxon>Oiketicinae</taxon>
        <taxon>Eumeta</taxon>
    </lineage>
</organism>
<evidence type="ECO:0000313" key="2">
    <source>
        <dbReference type="Proteomes" id="UP000299102"/>
    </source>
</evidence>
<gene>
    <name evidence="1" type="ORF">EVAR_3094_1</name>
</gene>
<accession>A0A4C1SU09</accession>
<evidence type="ECO:0000313" key="1">
    <source>
        <dbReference type="EMBL" id="GBP05632.1"/>
    </source>
</evidence>